<feature type="domain" description="ATPase BadF/BadG/BcrA/BcrD type" evidence="1">
    <location>
        <begin position="9"/>
        <end position="251"/>
    </location>
</feature>
<dbReference type="InterPro" id="IPR052519">
    <property type="entry name" value="Euk-type_GlcNAc_Kinase"/>
</dbReference>
<proteinExistence type="predicted"/>
<dbReference type="Proteomes" id="UP001205601">
    <property type="component" value="Unassembled WGS sequence"/>
</dbReference>
<name>A0ABT2NIS9_9RHOB</name>
<dbReference type="PANTHER" id="PTHR43190:SF3">
    <property type="entry name" value="N-ACETYL-D-GLUCOSAMINE KINASE"/>
    <property type="match status" value="1"/>
</dbReference>
<dbReference type="RefSeq" id="WP_261494245.1">
    <property type="nucleotide sequence ID" value="NZ_JAOCQF010000001.1"/>
</dbReference>
<accession>A0ABT2NIS9</accession>
<evidence type="ECO:0000313" key="3">
    <source>
        <dbReference type="Proteomes" id="UP001205601"/>
    </source>
</evidence>
<organism evidence="2 3">
    <name type="scientific">Albidovulum sediminis</name>
    <dbReference type="NCBI Taxonomy" id="3066345"/>
    <lineage>
        <taxon>Bacteria</taxon>
        <taxon>Pseudomonadati</taxon>
        <taxon>Pseudomonadota</taxon>
        <taxon>Alphaproteobacteria</taxon>
        <taxon>Rhodobacterales</taxon>
        <taxon>Paracoccaceae</taxon>
        <taxon>Albidovulum</taxon>
    </lineage>
</organism>
<protein>
    <submittedName>
        <fullName evidence="2">ATPase</fullName>
    </submittedName>
</protein>
<evidence type="ECO:0000313" key="2">
    <source>
        <dbReference type="EMBL" id="MCT8328826.1"/>
    </source>
</evidence>
<dbReference type="PANTHER" id="PTHR43190">
    <property type="entry name" value="N-ACETYL-D-GLUCOSAMINE KINASE"/>
    <property type="match status" value="1"/>
</dbReference>
<evidence type="ECO:0000259" key="1">
    <source>
        <dbReference type="Pfam" id="PF01869"/>
    </source>
</evidence>
<gene>
    <name evidence="2" type="ORF">N5I32_04770</name>
</gene>
<dbReference type="SUPFAM" id="SSF53067">
    <property type="entry name" value="Actin-like ATPase domain"/>
    <property type="match status" value="2"/>
</dbReference>
<comment type="caution">
    <text evidence="2">The sequence shown here is derived from an EMBL/GenBank/DDBJ whole genome shotgun (WGS) entry which is preliminary data.</text>
</comment>
<dbReference type="CDD" id="cd24082">
    <property type="entry name" value="ASKHA_NBD_GspK-like"/>
    <property type="match status" value="1"/>
</dbReference>
<dbReference type="InterPro" id="IPR002731">
    <property type="entry name" value="ATPase_BadF"/>
</dbReference>
<dbReference type="InterPro" id="IPR043129">
    <property type="entry name" value="ATPase_NBD"/>
</dbReference>
<keyword evidence="3" id="KW-1185">Reference proteome</keyword>
<dbReference type="Pfam" id="PF01869">
    <property type="entry name" value="BcrAD_BadFG"/>
    <property type="match status" value="1"/>
</dbReference>
<reference evidence="3" key="1">
    <citation type="submission" date="2023-07" db="EMBL/GenBank/DDBJ databases">
        <title>Defluviimonas sediminis sp. nov., isolated from mangrove sediment.</title>
        <authorList>
            <person name="Liu L."/>
            <person name="Li J."/>
            <person name="Huang Y."/>
            <person name="Pan J."/>
            <person name="Li M."/>
        </authorList>
    </citation>
    <scope>NUCLEOTIDE SEQUENCE [LARGE SCALE GENOMIC DNA]</scope>
    <source>
        <strain evidence="3">FT324</strain>
    </source>
</reference>
<sequence length="288" mass="28274">MTQSPDLIIGIDGGGTSCRAALLFAGRRVEMRGGPANAMRFDEAMGTIAGLLSGLATQAGLPPGALAAARAHVGLAGVMTPDMAARVAAALPMRDVTVTDDQPTTIAGALGAQTGAVAAIGTGSFVGRQSDTGIRVLGGWGLPIGDQASGARLGRRLLEEVMLAIDGLRPHSGLTRAVLADHGGTGAGIVFFSATATAADFATLAPRVVAAAEAGDAVAAALMAEGAGYIAACLTALGHAAGESLCLMGGVGPAYARWLPPGMASGLRAPQGSALDGALILARAEGCP</sequence>
<dbReference type="EMBL" id="JAOCQF010000001">
    <property type="protein sequence ID" value="MCT8328826.1"/>
    <property type="molecule type" value="Genomic_DNA"/>
</dbReference>
<dbReference type="Gene3D" id="3.30.420.40">
    <property type="match status" value="2"/>
</dbReference>